<evidence type="ECO:0000313" key="2">
    <source>
        <dbReference type="EMBL" id="CAD7013350.1"/>
    </source>
</evidence>
<gene>
    <name evidence="2" type="ORF">CCAP1982_LOCUS21418</name>
</gene>
<dbReference type="AlphaFoldDB" id="A0A811VDH6"/>
<evidence type="ECO:0000256" key="1">
    <source>
        <dbReference type="SAM" id="MobiDB-lite"/>
    </source>
</evidence>
<reference evidence="2" key="1">
    <citation type="submission" date="2020-11" db="EMBL/GenBank/DDBJ databases">
        <authorList>
            <person name="Whitehead M."/>
        </authorList>
    </citation>
    <scope>NUCLEOTIDE SEQUENCE</scope>
    <source>
        <strain evidence="2">EGII</strain>
    </source>
</reference>
<sequence>MLKIIIVRRKRLRCKHPHRQTGRQTDRHTHIDRPDKRASYTNISQPHESLQTIHAVNGPMQKQRNSPLVWPPAYLAGKFICPVQVGGWRSLKNPQTVLQCGERREKKEWDVGKIAFCKTPIRAQQIQHNFIKGSHDRMWHATATSVEQQNHSRNSRKNHLWLLHATWQRAVLSAAAGAANELLAISTRGVCACAIAIIFAANTLPQQQQHQQQQQSLVWHSIADGTRHKQQRANTAGK</sequence>
<comment type="caution">
    <text evidence="2">The sequence shown here is derived from an EMBL/GenBank/DDBJ whole genome shotgun (WGS) entry which is preliminary data.</text>
</comment>
<accession>A0A811VDH6</accession>
<keyword evidence="3" id="KW-1185">Reference proteome</keyword>
<dbReference type="EMBL" id="CAJHJT010000056">
    <property type="protein sequence ID" value="CAD7013350.1"/>
    <property type="molecule type" value="Genomic_DNA"/>
</dbReference>
<dbReference type="Proteomes" id="UP000606786">
    <property type="component" value="Unassembled WGS sequence"/>
</dbReference>
<evidence type="ECO:0000313" key="3">
    <source>
        <dbReference type="Proteomes" id="UP000606786"/>
    </source>
</evidence>
<protein>
    <submittedName>
        <fullName evidence="2">(Mediterranean fruit fly) hypothetical protein</fullName>
    </submittedName>
</protein>
<proteinExistence type="predicted"/>
<feature type="compositionally biased region" description="Basic and acidic residues" evidence="1">
    <location>
        <begin position="24"/>
        <end position="35"/>
    </location>
</feature>
<feature type="region of interest" description="Disordered" evidence="1">
    <location>
        <begin position="15"/>
        <end position="35"/>
    </location>
</feature>
<organism evidence="2 3">
    <name type="scientific">Ceratitis capitata</name>
    <name type="common">Mediterranean fruit fly</name>
    <name type="synonym">Tephritis capitata</name>
    <dbReference type="NCBI Taxonomy" id="7213"/>
    <lineage>
        <taxon>Eukaryota</taxon>
        <taxon>Metazoa</taxon>
        <taxon>Ecdysozoa</taxon>
        <taxon>Arthropoda</taxon>
        <taxon>Hexapoda</taxon>
        <taxon>Insecta</taxon>
        <taxon>Pterygota</taxon>
        <taxon>Neoptera</taxon>
        <taxon>Endopterygota</taxon>
        <taxon>Diptera</taxon>
        <taxon>Brachycera</taxon>
        <taxon>Muscomorpha</taxon>
        <taxon>Tephritoidea</taxon>
        <taxon>Tephritidae</taxon>
        <taxon>Ceratitis</taxon>
        <taxon>Ceratitis</taxon>
    </lineage>
</organism>
<name>A0A811VDH6_CERCA</name>